<dbReference type="InterPro" id="IPR020471">
    <property type="entry name" value="AKR"/>
</dbReference>
<keyword evidence="5" id="KW-1185">Reference proteome</keyword>
<gene>
    <name evidence="4" type="ORF">B0J12DRAFT_638650</name>
</gene>
<dbReference type="InterPro" id="IPR036812">
    <property type="entry name" value="NAD(P)_OxRdtase_dom_sf"/>
</dbReference>
<dbReference type="PANTHER" id="PTHR11732">
    <property type="entry name" value="ALDO/KETO REDUCTASE"/>
    <property type="match status" value="1"/>
</dbReference>
<keyword evidence="1" id="KW-0560">Oxidoreductase</keyword>
<feature type="domain" description="NADP-dependent oxidoreductase" evidence="3">
    <location>
        <begin position="38"/>
        <end position="306"/>
    </location>
</feature>
<evidence type="ECO:0000313" key="5">
    <source>
        <dbReference type="Proteomes" id="UP000774617"/>
    </source>
</evidence>
<dbReference type="CDD" id="cd19071">
    <property type="entry name" value="AKR_AKR1-5-like"/>
    <property type="match status" value="1"/>
</dbReference>
<dbReference type="PRINTS" id="PR00069">
    <property type="entry name" value="ALDKETRDTASE"/>
</dbReference>
<comment type="caution">
    <text evidence="4">The sequence shown here is derived from an EMBL/GenBank/DDBJ whole genome shotgun (WGS) entry which is preliminary data.</text>
</comment>
<organism evidence="4 5">
    <name type="scientific">Macrophomina phaseolina</name>
    <dbReference type="NCBI Taxonomy" id="35725"/>
    <lineage>
        <taxon>Eukaryota</taxon>
        <taxon>Fungi</taxon>
        <taxon>Dikarya</taxon>
        <taxon>Ascomycota</taxon>
        <taxon>Pezizomycotina</taxon>
        <taxon>Dothideomycetes</taxon>
        <taxon>Dothideomycetes incertae sedis</taxon>
        <taxon>Botryosphaeriales</taxon>
        <taxon>Botryosphaeriaceae</taxon>
        <taxon>Macrophomina</taxon>
    </lineage>
</organism>
<dbReference type="SUPFAM" id="SSF51430">
    <property type="entry name" value="NAD(P)-linked oxidoreductase"/>
    <property type="match status" value="1"/>
</dbReference>
<dbReference type="PIRSF" id="PIRSF000097">
    <property type="entry name" value="AKR"/>
    <property type="match status" value="1"/>
</dbReference>
<dbReference type="EMBL" id="JAGTJR010000001">
    <property type="protein sequence ID" value="KAH7064976.1"/>
    <property type="molecule type" value="Genomic_DNA"/>
</dbReference>
<feature type="chain" id="PRO_5047520280" evidence="2">
    <location>
        <begin position="21"/>
        <end position="332"/>
    </location>
</feature>
<protein>
    <submittedName>
        <fullName evidence="4">NADP-dependent oxidoreductase domain-containing protein</fullName>
    </submittedName>
</protein>
<evidence type="ECO:0000259" key="3">
    <source>
        <dbReference type="Pfam" id="PF00248"/>
    </source>
</evidence>
<name>A0ABQ8GVF2_9PEZI</name>
<accession>A0ABQ8GVF2</accession>
<proteinExistence type="predicted"/>
<dbReference type="Pfam" id="PF00248">
    <property type="entry name" value="Aldo_ket_red"/>
    <property type="match status" value="1"/>
</dbReference>
<evidence type="ECO:0000256" key="1">
    <source>
        <dbReference type="ARBA" id="ARBA00023002"/>
    </source>
</evidence>
<dbReference type="InterPro" id="IPR023210">
    <property type="entry name" value="NADP_OxRdtase_dom"/>
</dbReference>
<dbReference type="Gene3D" id="3.20.20.100">
    <property type="entry name" value="NADP-dependent oxidoreductase domain"/>
    <property type="match status" value="1"/>
</dbReference>
<evidence type="ECO:0000313" key="4">
    <source>
        <dbReference type="EMBL" id="KAH7064976.1"/>
    </source>
</evidence>
<reference evidence="4 5" key="1">
    <citation type="journal article" date="2021" name="Nat. Commun.">
        <title>Genetic determinants of endophytism in the Arabidopsis root mycobiome.</title>
        <authorList>
            <person name="Mesny F."/>
            <person name="Miyauchi S."/>
            <person name="Thiergart T."/>
            <person name="Pickel B."/>
            <person name="Atanasova L."/>
            <person name="Karlsson M."/>
            <person name="Huettel B."/>
            <person name="Barry K.W."/>
            <person name="Haridas S."/>
            <person name="Chen C."/>
            <person name="Bauer D."/>
            <person name="Andreopoulos W."/>
            <person name="Pangilinan J."/>
            <person name="LaButti K."/>
            <person name="Riley R."/>
            <person name="Lipzen A."/>
            <person name="Clum A."/>
            <person name="Drula E."/>
            <person name="Henrissat B."/>
            <person name="Kohler A."/>
            <person name="Grigoriev I.V."/>
            <person name="Martin F.M."/>
            <person name="Hacquard S."/>
        </authorList>
    </citation>
    <scope>NUCLEOTIDE SEQUENCE [LARGE SCALE GENOMIC DNA]</scope>
    <source>
        <strain evidence="4 5">MPI-SDFR-AT-0080</strain>
    </source>
</reference>
<sequence length="332" mass="36524">MVSFSIVSAGLWAIAASASADEVQTPVEPNNAIAPPLLGFGTWNLKISPENTTEAVSIAIQTGYRHIDAAAAYGNQPAVGKGIAEGLEKAGLTREDIWVTSKLWNDHHGPADTVEEGLSKTLDELGLDYLDLYLMHWPVNPSGDYDYVETWKSMEKLLPTRVRNIGVANFSPHQLHKLVKAATVKPAVHQMELHPYLQQTAWVDFHQSHGIHVTSYSPLGNTNPTYRSASRPANSRKKTPLLLENPELSHIAEQRGCTTAQVALAWGLQRGTSVIPKSSHEKWIRENFDAIQCGLVDSDLKKIEAVGKKYLTRFNNPSDAWGVDLFEGLDDA</sequence>
<feature type="signal peptide" evidence="2">
    <location>
        <begin position="1"/>
        <end position="20"/>
    </location>
</feature>
<dbReference type="PROSITE" id="PS00798">
    <property type="entry name" value="ALDOKETO_REDUCTASE_1"/>
    <property type="match status" value="1"/>
</dbReference>
<dbReference type="Proteomes" id="UP000774617">
    <property type="component" value="Unassembled WGS sequence"/>
</dbReference>
<dbReference type="InterPro" id="IPR018170">
    <property type="entry name" value="Aldo/ket_reductase_CS"/>
</dbReference>
<keyword evidence="2" id="KW-0732">Signal</keyword>
<evidence type="ECO:0000256" key="2">
    <source>
        <dbReference type="SAM" id="SignalP"/>
    </source>
</evidence>